<dbReference type="PIRSF" id="PIRSF036298">
    <property type="entry name" value="FDH_4Fe4S"/>
    <property type="match status" value="1"/>
</dbReference>
<dbReference type="InterPro" id="IPR017896">
    <property type="entry name" value="4Fe4S_Fe-S-bd"/>
</dbReference>
<protein>
    <submittedName>
        <fullName evidence="8">Formate dehydrogenase subunit beta</fullName>
    </submittedName>
</protein>
<dbReference type="Pfam" id="PF13247">
    <property type="entry name" value="Fer4_11"/>
    <property type="match status" value="1"/>
</dbReference>
<dbReference type="GO" id="GO:0030313">
    <property type="term" value="C:cell envelope"/>
    <property type="evidence" value="ECO:0007669"/>
    <property type="project" value="UniProtKB-SubCell"/>
</dbReference>
<comment type="subcellular location">
    <subcellularLocation>
        <location evidence="1">Cell envelope</location>
    </subcellularLocation>
</comment>
<evidence type="ECO:0000313" key="9">
    <source>
        <dbReference type="Proteomes" id="UP000181901"/>
    </source>
</evidence>
<dbReference type="PANTHER" id="PTHR43545">
    <property type="entry name" value="FORMATE DEHYDROGENASE, NITRATE-INDUCIBLE, IRON-SULFUR SUBUNIT"/>
    <property type="match status" value="1"/>
</dbReference>
<dbReference type="GO" id="GO:0015944">
    <property type="term" value="P:formate oxidation"/>
    <property type="evidence" value="ECO:0007669"/>
    <property type="project" value="InterPro"/>
</dbReference>
<evidence type="ECO:0000256" key="2">
    <source>
        <dbReference type="ARBA" id="ARBA00022485"/>
    </source>
</evidence>
<evidence type="ECO:0000259" key="7">
    <source>
        <dbReference type="PROSITE" id="PS51379"/>
    </source>
</evidence>
<gene>
    <name evidence="8" type="primary">fdhB_1</name>
    <name evidence="8" type="ORF">BerOc1_00154</name>
</gene>
<keyword evidence="5" id="KW-0408">Iron</keyword>
<sequence length="244" mass="27653">MSKSFLIDTSRCTACRGCQLACKEWHGLPANKTLQWGSHQNPPDLNPNNYKLVRFHDYMDETGTIRWNFFPDQCRHCEVPPCKEVGDVYIDNAIIKDEKTGAVLYTEKTMQFTPEQAEEVREACPYNIPRRNDQTGLMSKCTMCFGRITNGLPPSCVRACPTGTMNFGEREDMLKLAEERLALLKKKWPKASLGDPEDVSVIYLMTDTPDTYHEYAVAEAKPTSPMTKKQLFAKLASPIKAMKA</sequence>
<name>A0A1J5N0B3_9BACT</name>
<evidence type="ECO:0000256" key="5">
    <source>
        <dbReference type="ARBA" id="ARBA00023004"/>
    </source>
</evidence>
<dbReference type="GO" id="GO:0051539">
    <property type="term" value="F:4 iron, 4 sulfur cluster binding"/>
    <property type="evidence" value="ECO:0007669"/>
    <property type="project" value="UniProtKB-KW"/>
</dbReference>
<keyword evidence="9" id="KW-1185">Reference proteome</keyword>
<keyword evidence="4" id="KW-0677">Repeat</keyword>
<dbReference type="AlphaFoldDB" id="A0A1J5N0B3"/>
<keyword evidence="6" id="KW-0411">Iron-sulfur</keyword>
<evidence type="ECO:0000256" key="1">
    <source>
        <dbReference type="ARBA" id="ARBA00004196"/>
    </source>
</evidence>
<feature type="domain" description="4Fe-4S ferredoxin-type" evidence="7">
    <location>
        <begin position="3"/>
        <end position="33"/>
    </location>
</feature>
<dbReference type="PROSITE" id="PS51379">
    <property type="entry name" value="4FE4S_FER_2"/>
    <property type="match status" value="1"/>
</dbReference>
<evidence type="ECO:0000313" key="8">
    <source>
        <dbReference type="EMBL" id="OIQ51698.1"/>
    </source>
</evidence>
<accession>A0A1J5N0B3</accession>
<evidence type="ECO:0000256" key="3">
    <source>
        <dbReference type="ARBA" id="ARBA00022723"/>
    </source>
</evidence>
<dbReference type="GO" id="GO:0045333">
    <property type="term" value="P:cellular respiration"/>
    <property type="evidence" value="ECO:0007669"/>
    <property type="project" value="InterPro"/>
</dbReference>
<dbReference type="PANTHER" id="PTHR43545:SF4">
    <property type="entry name" value="IRON-SULFUR PROTEIN"/>
    <property type="match status" value="1"/>
</dbReference>
<keyword evidence="2" id="KW-0004">4Fe-4S</keyword>
<dbReference type="InterPro" id="IPR014603">
    <property type="entry name" value="Formate_DH_Fe-S_su"/>
</dbReference>
<keyword evidence="3" id="KW-0479">Metal-binding</keyword>
<dbReference type="SUPFAM" id="SSF54862">
    <property type="entry name" value="4Fe-4S ferredoxins"/>
    <property type="match status" value="1"/>
</dbReference>
<comment type="caution">
    <text evidence="8">The sequence shown here is derived from an EMBL/GenBank/DDBJ whole genome shotgun (WGS) entry which is preliminary data.</text>
</comment>
<dbReference type="InterPro" id="IPR051555">
    <property type="entry name" value="FDH_Electron_Transfer_Unit"/>
</dbReference>
<dbReference type="Gene3D" id="3.30.70.20">
    <property type="match status" value="2"/>
</dbReference>
<reference evidence="8 9" key="1">
    <citation type="submission" date="2015-09" db="EMBL/GenBank/DDBJ databases">
        <title>Genome of Desulfovibrio dechloracetivorans BerOc1, a mercury methylating strain isolated from highly hydrocarbons and metals contaminated coastal sediments.</title>
        <authorList>
            <person name="Goni Urriza M."/>
            <person name="Gassie C."/>
            <person name="Bouchez O."/>
            <person name="Klopp C."/>
            <person name="Ranchou-Peyruse A."/>
            <person name="Remy G."/>
        </authorList>
    </citation>
    <scope>NUCLEOTIDE SEQUENCE [LARGE SCALE GENOMIC DNA]</scope>
    <source>
        <strain evidence="8 9">BerOc1</strain>
    </source>
</reference>
<dbReference type="Proteomes" id="UP000181901">
    <property type="component" value="Unassembled WGS sequence"/>
</dbReference>
<dbReference type="RefSeq" id="WP_071543821.1">
    <property type="nucleotide sequence ID" value="NZ_LKAQ01000001.1"/>
</dbReference>
<dbReference type="GO" id="GO:0046872">
    <property type="term" value="F:metal ion binding"/>
    <property type="evidence" value="ECO:0007669"/>
    <property type="project" value="UniProtKB-KW"/>
</dbReference>
<evidence type="ECO:0000256" key="6">
    <source>
        <dbReference type="ARBA" id="ARBA00023014"/>
    </source>
</evidence>
<proteinExistence type="predicted"/>
<evidence type="ECO:0000256" key="4">
    <source>
        <dbReference type="ARBA" id="ARBA00022737"/>
    </source>
</evidence>
<dbReference type="OrthoDB" id="9789030at2"/>
<dbReference type="EMBL" id="LKAQ01000001">
    <property type="protein sequence ID" value="OIQ51698.1"/>
    <property type="molecule type" value="Genomic_DNA"/>
</dbReference>
<organism evidence="8 9">
    <name type="scientific">Pseudodesulfovibrio hydrargyri</name>
    <dbReference type="NCBI Taxonomy" id="2125990"/>
    <lineage>
        <taxon>Bacteria</taxon>
        <taxon>Pseudomonadati</taxon>
        <taxon>Thermodesulfobacteriota</taxon>
        <taxon>Desulfovibrionia</taxon>
        <taxon>Desulfovibrionales</taxon>
        <taxon>Desulfovibrionaceae</taxon>
    </lineage>
</organism>
<dbReference type="CDD" id="cd10559">
    <property type="entry name" value="W-FDH"/>
    <property type="match status" value="1"/>
</dbReference>